<evidence type="ECO:0000313" key="2">
    <source>
        <dbReference type="Proteomes" id="UP000683000"/>
    </source>
</evidence>
<name>A0A8I2YN02_9AGAM</name>
<protein>
    <submittedName>
        <fullName evidence="1">Uncharacterized protein</fullName>
    </submittedName>
</protein>
<proteinExistence type="predicted"/>
<dbReference type="GO" id="GO:0003676">
    <property type="term" value="F:nucleic acid binding"/>
    <property type="evidence" value="ECO:0007669"/>
    <property type="project" value="InterPro"/>
</dbReference>
<dbReference type="AlphaFoldDB" id="A0A8I2YN02"/>
<reference evidence="1" key="1">
    <citation type="submission" date="2021-03" db="EMBL/GenBank/DDBJ databases">
        <title>Evolutionary innovations through gain and loss of genes in the ectomycorrhizal Boletales.</title>
        <authorList>
            <person name="Wu G."/>
            <person name="Miyauchi S."/>
            <person name="Morin E."/>
            <person name="Yang Z.-L."/>
            <person name="Xu J."/>
            <person name="Martin F.M."/>
        </authorList>
    </citation>
    <scope>NUCLEOTIDE SEQUENCE</scope>
    <source>
        <strain evidence="1">BR01</strain>
    </source>
</reference>
<evidence type="ECO:0000313" key="1">
    <source>
        <dbReference type="EMBL" id="KAG6374582.1"/>
    </source>
</evidence>
<dbReference type="InterPro" id="IPR036397">
    <property type="entry name" value="RNaseH_sf"/>
</dbReference>
<accession>A0A8I2YN02</accession>
<gene>
    <name evidence="1" type="ORF">JVT61DRAFT_3937</name>
</gene>
<dbReference type="Proteomes" id="UP000683000">
    <property type="component" value="Unassembled WGS sequence"/>
</dbReference>
<dbReference type="OrthoDB" id="2414538at2759"/>
<keyword evidence="2" id="KW-1185">Reference proteome</keyword>
<dbReference type="EMBL" id="JAGFBS010000017">
    <property type="protein sequence ID" value="KAG6374582.1"/>
    <property type="molecule type" value="Genomic_DNA"/>
</dbReference>
<dbReference type="Gene3D" id="3.30.420.10">
    <property type="entry name" value="Ribonuclease H-like superfamily/Ribonuclease H"/>
    <property type="match status" value="1"/>
</dbReference>
<comment type="caution">
    <text evidence="1">The sequence shown here is derived from an EMBL/GenBank/DDBJ whole genome shotgun (WGS) entry which is preliminary data.</text>
</comment>
<organism evidence="1 2">
    <name type="scientific">Boletus reticuloceps</name>
    <dbReference type="NCBI Taxonomy" id="495285"/>
    <lineage>
        <taxon>Eukaryota</taxon>
        <taxon>Fungi</taxon>
        <taxon>Dikarya</taxon>
        <taxon>Basidiomycota</taxon>
        <taxon>Agaricomycotina</taxon>
        <taxon>Agaricomycetes</taxon>
        <taxon>Agaricomycetidae</taxon>
        <taxon>Boletales</taxon>
        <taxon>Boletineae</taxon>
        <taxon>Boletaceae</taxon>
        <taxon>Boletoideae</taxon>
        <taxon>Boletus</taxon>
    </lineage>
</organism>
<sequence length="101" mass="11373">MDLNTVGHLLLDDADAAMLTFAGLDVAELMARAPTTLARSGTDQRGVRTTTTFKVTGRHVFNVWRIMRSEQTLGSYTLRTWLSICCVKSERLNILKHITYE</sequence>